<dbReference type="EMBL" id="AP014936">
    <property type="protein sequence ID" value="BAU49134.1"/>
    <property type="molecule type" value="Genomic_DNA"/>
</dbReference>
<dbReference type="GO" id="GO:0003677">
    <property type="term" value="F:DNA binding"/>
    <property type="evidence" value="ECO:0007669"/>
    <property type="project" value="UniProtKB-KW"/>
</dbReference>
<evidence type="ECO:0000256" key="2">
    <source>
        <dbReference type="ARBA" id="ARBA00023015"/>
    </source>
</evidence>
<dbReference type="InterPro" id="IPR013325">
    <property type="entry name" value="RNA_pol_sigma_r2"/>
</dbReference>
<dbReference type="Proteomes" id="UP000218899">
    <property type="component" value="Chromosome"/>
</dbReference>
<dbReference type="SUPFAM" id="SSF88946">
    <property type="entry name" value="Sigma2 domain of RNA polymerase sigma factors"/>
    <property type="match status" value="1"/>
</dbReference>
<evidence type="ECO:0000256" key="3">
    <source>
        <dbReference type="ARBA" id="ARBA00023082"/>
    </source>
</evidence>
<keyword evidence="4" id="KW-0238">DNA-binding</keyword>
<protein>
    <submittedName>
        <fullName evidence="8">RNA polymerase subunit sigma-24</fullName>
    </submittedName>
</protein>
<keyword evidence="5" id="KW-0804">Transcription</keyword>
<name>A0A1B4VB06_9GAMM</name>
<feature type="domain" description="RNA polymerase sigma-70 region 2" evidence="6">
    <location>
        <begin position="25"/>
        <end position="90"/>
    </location>
</feature>
<dbReference type="SUPFAM" id="SSF88659">
    <property type="entry name" value="Sigma3 and sigma4 domains of RNA polymerase sigma factors"/>
    <property type="match status" value="1"/>
</dbReference>
<dbReference type="KEGG" id="sva:SVA_2586"/>
<dbReference type="Gene3D" id="1.10.10.10">
    <property type="entry name" value="Winged helix-like DNA-binding domain superfamily/Winged helix DNA-binding domain"/>
    <property type="match status" value="1"/>
</dbReference>
<reference evidence="8 9" key="1">
    <citation type="submission" date="2015-08" db="EMBL/GenBank/DDBJ databases">
        <title>Complete genome sequence of Sulfurifustis variabilis.</title>
        <authorList>
            <person name="Miura A."/>
            <person name="Kojima H."/>
            <person name="Fukui M."/>
        </authorList>
    </citation>
    <scope>NUCLEOTIDE SEQUENCE [LARGE SCALE GENOMIC DNA]</scope>
    <source>
        <strain evidence="9">skN76</strain>
    </source>
</reference>
<evidence type="ECO:0000259" key="6">
    <source>
        <dbReference type="Pfam" id="PF04542"/>
    </source>
</evidence>
<organism evidence="8 9">
    <name type="scientific">Sulfurifustis variabilis</name>
    <dbReference type="NCBI Taxonomy" id="1675686"/>
    <lineage>
        <taxon>Bacteria</taxon>
        <taxon>Pseudomonadati</taxon>
        <taxon>Pseudomonadota</taxon>
        <taxon>Gammaproteobacteria</taxon>
        <taxon>Acidiferrobacterales</taxon>
        <taxon>Acidiferrobacteraceae</taxon>
        <taxon>Sulfurifustis</taxon>
    </lineage>
</organism>
<evidence type="ECO:0000259" key="7">
    <source>
        <dbReference type="Pfam" id="PF08281"/>
    </source>
</evidence>
<accession>A0A1B4VB06</accession>
<dbReference type="NCBIfam" id="NF009166">
    <property type="entry name" value="PRK12513.1"/>
    <property type="match status" value="1"/>
</dbReference>
<dbReference type="Pfam" id="PF04542">
    <property type="entry name" value="Sigma70_r2"/>
    <property type="match status" value="1"/>
</dbReference>
<dbReference type="GO" id="GO:0016987">
    <property type="term" value="F:sigma factor activity"/>
    <property type="evidence" value="ECO:0007669"/>
    <property type="project" value="UniProtKB-KW"/>
</dbReference>
<keyword evidence="2" id="KW-0805">Transcription regulation</keyword>
<dbReference type="Gene3D" id="1.10.1740.10">
    <property type="match status" value="1"/>
</dbReference>
<evidence type="ECO:0000313" key="9">
    <source>
        <dbReference type="Proteomes" id="UP000218899"/>
    </source>
</evidence>
<keyword evidence="9" id="KW-1185">Reference proteome</keyword>
<dbReference type="InterPro" id="IPR036388">
    <property type="entry name" value="WH-like_DNA-bd_sf"/>
</dbReference>
<dbReference type="PANTHER" id="PTHR43133:SF8">
    <property type="entry name" value="RNA POLYMERASE SIGMA FACTOR HI_1459-RELATED"/>
    <property type="match status" value="1"/>
</dbReference>
<dbReference type="AlphaFoldDB" id="A0A1B4VB06"/>
<dbReference type="PANTHER" id="PTHR43133">
    <property type="entry name" value="RNA POLYMERASE ECF-TYPE SIGMA FACTO"/>
    <property type="match status" value="1"/>
</dbReference>
<dbReference type="InterPro" id="IPR007627">
    <property type="entry name" value="RNA_pol_sigma70_r2"/>
</dbReference>
<dbReference type="InterPro" id="IPR039425">
    <property type="entry name" value="RNA_pol_sigma-70-like"/>
</dbReference>
<evidence type="ECO:0000256" key="4">
    <source>
        <dbReference type="ARBA" id="ARBA00023125"/>
    </source>
</evidence>
<evidence type="ECO:0000256" key="5">
    <source>
        <dbReference type="ARBA" id="ARBA00023163"/>
    </source>
</evidence>
<gene>
    <name evidence="8" type="ORF">SVA_2586</name>
</gene>
<evidence type="ECO:0000313" key="8">
    <source>
        <dbReference type="EMBL" id="BAU49134.1"/>
    </source>
</evidence>
<proteinExistence type="inferred from homology"/>
<dbReference type="OrthoDB" id="9784272at2"/>
<dbReference type="GO" id="GO:0006352">
    <property type="term" value="P:DNA-templated transcription initiation"/>
    <property type="evidence" value="ECO:0007669"/>
    <property type="project" value="InterPro"/>
</dbReference>
<sequence>MDNPASDEDLMKRYATGESAAFAVLYARHKGPLYRYFLRQVRPASVAEDLYQDVWTNVIRARERYEVQAKFTTWLYRLAHNRLIDHYRRTGTGRAFNNADPDDPLLEAFPEDALQQPDNELERKRMGQRFLETLERLPVEQREAFLLREEAGFSLEEIADVTGAGVEAAKSRYRYAIAKLRRALAPVLGRGRDGGVRRGGTHE</sequence>
<dbReference type="InterPro" id="IPR013324">
    <property type="entry name" value="RNA_pol_sigma_r3/r4-like"/>
</dbReference>
<dbReference type="Pfam" id="PF08281">
    <property type="entry name" value="Sigma70_r4_2"/>
    <property type="match status" value="1"/>
</dbReference>
<dbReference type="InterPro" id="IPR013249">
    <property type="entry name" value="RNA_pol_sigma70_r4_t2"/>
</dbReference>
<keyword evidence="3" id="KW-0731">Sigma factor</keyword>
<comment type="similarity">
    <text evidence="1">Belongs to the sigma-70 factor family. ECF subfamily.</text>
</comment>
<dbReference type="CDD" id="cd06171">
    <property type="entry name" value="Sigma70_r4"/>
    <property type="match status" value="1"/>
</dbReference>
<dbReference type="NCBIfam" id="TIGR02937">
    <property type="entry name" value="sigma70-ECF"/>
    <property type="match status" value="1"/>
</dbReference>
<dbReference type="RefSeq" id="WP_096461582.1">
    <property type="nucleotide sequence ID" value="NZ_AP014936.1"/>
</dbReference>
<feature type="domain" description="RNA polymerase sigma factor 70 region 4 type 2" evidence="7">
    <location>
        <begin position="128"/>
        <end position="180"/>
    </location>
</feature>
<dbReference type="InterPro" id="IPR014284">
    <property type="entry name" value="RNA_pol_sigma-70_dom"/>
</dbReference>
<evidence type="ECO:0000256" key="1">
    <source>
        <dbReference type="ARBA" id="ARBA00010641"/>
    </source>
</evidence>